<feature type="region of interest" description="Disordered" evidence="4">
    <location>
        <begin position="25"/>
        <end position="48"/>
    </location>
</feature>
<name>A0A4R1N1X4_9FIRM</name>
<evidence type="ECO:0000256" key="3">
    <source>
        <dbReference type="ARBA" id="ARBA00022729"/>
    </source>
</evidence>
<accession>A0A4R1N1X4</accession>
<dbReference type="PANTHER" id="PTHR33376:SF7">
    <property type="entry name" value="C4-DICARBOXYLATE-BINDING PROTEIN DCTB"/>
    <property type="match status" value="1"/>
</dbReference>
<evidence type="ECO:0000256" key="4">
    <source>
        <dbReference type="SAM" id="MobiDB-lite"/>
    </source>
</evidence>
<dbReference type="NCBIfam" id="NF037995">
    <property type="entry name" value="TRAP_S1"/>
    <property type="match status" value="1"/>
</dbReference>
<protein>
    <submittedName>
        <fullName evidence="6">C4-dicarboxylate-binding protein DctP</fullName>
    </submittedName>
</protein>
<evidence type="ECO:0000256" key="1">
    <source>
        <dbReference type="ARBA" id="ARBA00009023"/>
    </source>
</evidence>
<evidence type="ECO:0000313" key="6">
    <source>
        <dbReference type="EMBL" id="TCL00068.1"/>
    </source>
</evidence>
<keyword evidence="7" id="KW-1185">Reference proteome</keyword>
<dbReference type="EMBL" id="SMGQ01000001">
    <property type="protein sequence ID" value="TCL00068.1"/>
    <property type="molecule type" value="Genomic_DNA"/>
</dbReference>
<dbReference type="RefSeq" id="WP_243116954.1">
    <property type="nucleotide sequence ID" value="NZ_SMGQ01000001.1"/>
</dbReference>
<dbReference type="InterPro" id="IPR004682">
    <property type="entry name" value="TRAP_DctP"/>
</dbReference>
<dbReference type="InterPro" id="IPR018389">
    <property type="entry name" value="DctP_fam"/>
</dbReference>
<comment type="caution">
    <text evidence="6">The sequence shown here is derived from an EMBL/GenBank/DDBJ whole genome shotgun (WGS) entry which is preliminary data.</text>
</comment>
<evidence type="ECO:0000256" key="2">
    <source>
        <dbReference type="ARBA" id="ARBA00022448"/>
    </source>
</evidence>
<dbReference type="AlphaFoldDB" id="A0A4R1N1X4"/>
<dbReference type="CDD" id="cd13603">
    <property type="entry name" value="PBP2_TRAP_Siap_TeaA_like"/>
    <property type="match status" value="1"/>
</dbReference>
<gene>
    <name evidence="6" type="ORF">EDC19_0049</name>
</gene>
<feature type="chain" id="PRO_5038975149" evidence="5">
    <location>
        <begin position="23"/>
        <end position="357"/>
    </location>
</feature>
<evidence type="ECO:0000256" key="5">
    <source>
        <dbReference type="SAM" id="SignalP"/>
    </source>
</evidence>
<evidence type="ECO:0000313" key="7">
    <source>
        <dbReference type="Proteomes" id="UP000294545"/>
    </source>
</evidence>
<dbReference type="Gene3D" id="3.40.190.170">
    <property type="entry name" value="Bacterial extracellular solute-binding protein, family 7"/>
    <property type="match status" value="1"/>
</dbReference>
<dbReference type="GO" id="GO:0055085">
    <property type="term" value="P:transmembrane transport"/>
    <property type="evidence" value="ECO:0007669"/>
    <property type="project" value="InterPro"/>
</dbReference>
<proteinExistence type="inferred from homology"/>
<reference evidence="6 7" key="1">
    <citation type="submission" date="2019-03" db="EMBL/GenBank/DDBJ databases">
        <title>Genomic Encyclopedia of Type Strains, Phase IV (KMG-IV): sequencing the most valuable type-strain genomes for metagenomic binning, comparative biology and taxonomic classification.</title>
        <authorList>
            <person name="Goeker M."/>
        </authorList>
    </citation>
    <scope>NUCLEOTIDE SEQUENCE [LARGE SCALE GENOMIC DNA]</scope>
    <source>
        <strain evidence="6 7">DSM 24176</strain>
    </source>
</reference>
<dbReference type="GO" id="GO:0030288">
    <property type="term" value="C:outer membrane-bounded periplasmic space"/>
    <property type="evidence" value="ECO:0007669"/>
    <property type="project" value="InterPro"/>
</dbReference>
<dbReference type="InterPro" id="IPR038404">
    <property type="entry name" value="TRAP_DctP_sf"/>
</dbReference>
<feature type="compositionally biased region" description="Low complexity" evidence="4">
    <location>
        <begin position="25"/>
        <end position="34"/>
    </location>
</feature>
<keyword evidence="3 5" id="KW-0732">Signal</keyword>
<sequence length="357" mass="40169">MIRKFLSILMVLSLLLSFTACSSSDEPSDSAQSDGVESTTPDSQDNDTEIDTVYTMRIAHAQPVDNPRHISLEAFKEMVEEKTNGGITVELYPAGQLGNEREMLEQSASGVIEGFRGGQFDFLPKLLIFSLPFLFETPEEVTRLLNSDFARELTEESKEDGVMILGLGDAGGFRQYSNNRRPITKPEDLEGLRMRSNGMDTIDRTFEALGASVISVPYNDLYMGLRTGLADGQENPWVNISTMKFYEVQNYFTEINYQIHPDPFYVNLDWFNALPEEYQEILQDCTDEMMIINNQAILENEAAALAEIEANAEVYTLTEDERQAFVDAVQVVYDDYLAEGLITQEELDTMRAIIAGN</sequence>
<dbReference type="Pfam" id="PF03480">
    <property type="entry name" value="DctP"/>
    <property type="match status" value="1"/>
</dbReference>
<dbReference type="Proteomes" id="UP000294545">
    <property type="component" value="Unassembled WGS sequence"/>
</dbReference>
<keyword evidence="2" id="KW-0813">Transport</keyword>
<dbReference type="NCBIfam" id="TIGR00787">
    <property type="entry name" value="dctP"/>
    <property type="match status" value="1"/>
</dbReference>
<dbReference type="PANTHER" id="PTHR33376">
    <property type="match status" value="1"/>
</dbReference>
<comment type="similarity">
    <text evidence="1">Belongs to the bacterial solute-binding protein 7 family.</text>
</comment>
<organism evidence="6 7">
    <name type="scientific">Natranaerovirga hydrolytica</name>
    <dbReference type="NCBI Taxonomy" id="680378"/>
    <lineage>
        <taxon>Bacteria</taxon>
        <taxon>Bacillati</taxon>
        <taxon>Bacillota</taxon>
        <taxon>Clostridia</taxon>
        <taxon>Lachnospirales</taxon>
        <taxon>Natranaerovirgaceae</taxon>
        <taxon>Natranaerovirga</taxon>
    </lineage>
</organism>
<feature type="signal peptide" evidence="5">
    <location>
        <begin position="1"/>
        <end position="22"/>
    </location>
</feature>
<dbReference type="PROSITE" id="PS51257">
    <property type="entry name" value="PROKAR_LIPOPROTEIN"/>
    <property type="match status" value="1"/>
</dbReference>